<organism evidence="1 2">
    <name type="scientific">Planktothricoides raciborskii FACHB-1370</name>
    <dbReference type="NCBI Taxonomy" id="2949576"/>
    <lineage>
        <taxon>Bacteria</taxon>
        <taxon>Bacillati</taxon>
        <taxon>Cyanobacteriota</taxon>
        <taxon>Cyanophyceae</taxon>
        <taxon>Oscillatoriophycideae</taxon>
        <taxon>Oscillatoriales</taxon>
        <taxon>Oscillatoriaceae</taxon>
        <taxon>Planktothricoides</taxon>
    </lineage>
</organism>
<evidence type="ECO:0000313" key="2">
    <source>
        <dbReference type="Proteomes" id="UP000641954"/>
    </source>
</evidence>
<dbReference type="Proteomes" id="UP000641954">
    <property type="component" value="Unassembled WGS sequence"/>
</dbReference>
<reference evidence="1 2" key="1">
    <citation type="journal article" date="2020" name="ISME J.">
        <title>Comparative genomics reveals insights into cyanobacterial evolution and habitat adaptation.</title>
        <authorList>
            <person name="Chen M.Y."/>
            <person name="Teng W.K."/>
            <person name="Zhao L."/>
            <person name="Hu C.X."/>
            <person name="Zhou Y.K."/>
            <person name="Han B.P."/>
            <person name="Song L.R."/>
            <person name="Shu W.S."/>
        </authorList>
    </citation>
    <scope>NUCLEOTIDE SEQUENCE [LARGE SCALE GENOMIC DNA]</scope>
    <source>
        <strain evidence="1 2">FACHB-1370</strain>
    </source>
</reference>
<name>A0ABR8EAF3_9CYAN</name>
<protein>
    <submittedName>
        <fullName evidence="1">Uncharacterized protein</fullName>
    </submittedName>
</protein>
<gene>
    <name evidence="1" type="ORF">H6G72_07495</name>
</gene>
<accession>A0ABR8EAF3</accession>
<proteinExistence type="predicted"/>
<evidence type="ECO:0000313" key="1">
    <source>
        <dbReference type="EMBL" id="MBD2543693.1"/>
    </source>
</evidence>
<comment type="caution">
    <text evidence="1">The sequence shown here is derived from an EMBL/GenBank/DDBJ whole genome shotgun (WGS) entry which is preliminary data.</text>
</comment>
<dbReference type="EMBL" id="JACJSK010000008">
    <property type="protein sequence ID" value="MBD2543693.1"/>
    <property type="molecule type" value="Genomic_DNA"/>
</dbReference>
<dbReference type="RefSeq" id="WP_190877797.1">
    <property type="nucleotide sequence ID" value="NZ_JACJSK010000008.1"/>
</dbReference>
<sequence length="57" mass="6120">MGVIFPAVNIGLQAITYIPECFALVNMKCSQLVGDRALVATKQETGARNRVSIRVVG</sequence>
<keyword evidence="2" id="KW-1185">Reference proteome</keyword>